<evidence type="ECO:0000259" key="1">
    <source>
        <dbReference type="PROSITE" id="PS50879"/>
    </source>
</evidence>
<feature type="domain" description="RNase H type-1" evidence="1">
    <location>
        <begin position="1"/>
        <end position="78"/>
    </location>
</feature>
<name>A0ABR0B7F8_9CRUS</name>
<protein>
    <recommendedName>
        <fullName evidence="1">RNase H type-1 domain-containing protein</fullName>
    </recommendedName>
</protein>
<dbReference type="InterPro" id="IPR036397">
    <property type="entry name" value="RNaseH_sf"/>
</dbReference>
<dbReference type="Proteomes" id="UP001234178">
    <property type="component" value="Unassembled WGS sequence"/>
</dbReference>
<proteinExistence type="predicted"/>
<comment type="caution">
    <text evidence="2">The sequence shown here is derived from an EMBL/GenBank/DDBJ whole genome shotgun (WGS) entry which is preliminary data.</text>
</comment>
<dbReference type="Gene3D" id="3.30.420.10">
    <property type="entry name" value="Ribonuclease H-like superfamily/Ribonuclease H"/>
    <property type="match status" value="1"/>
</dbReference>
<dbReference type="InterPro" id="IPR002156">
    <property type="entry name" value="RNaseH_domain"/>
</dbReference>
<dbReference type="PROSITE" id="PS50879">
    <property type="entry name" value="RNASE_H_1"/>
    <property type="match status" value="1"/>
</dbReference>
<keyword evidence="3" id="KW-1185">Reference proteome</keyword>
<gene>
    <name evidence="2" type="ORF">OUZ56_029637</name>
</gene>
<evidence type="ECO:0000313" key="3">
    <source>
        <dbReference type="Proteomes" id="UP001234178"/>
    </source>
</evidence>
<reference evidence="2 3" key="1">
    <citation type="journal article" date="2023" name="Nucleic Acids Res.">
        <title>The hologenome of Daphnia magna reveals possible DNA methylation and microbiome-mediated evolution of the host genome.</title>
        <authorList>
            <person name="Chaturvedi A."/>
            <person name="Li X."/>
            <person name="Dhandapani V."/>
            <person name="Marshall H."/>
            <person name="Kissane S."/>
            <person name="Cuenca-Cambronero M."/>
            <person name="Asole G."/>
            <person name="Calvet F."/>
            <person name="Ruiz-Romero M."/>
            <person name="Marangio P."/>
            <person name="Guigo R."/>
            <person name="Rago D."/>
            <person name="Mirbahai L."/>
            <person name="Eastwood N."/>
            <person name="Colbourne J.K."/>
            <person name="Zhou J."/>
            <person name="Mallon E."/>
            <person name="Orsini L."/>
        </authorList>
    </citation>
    <scope>NUCLEOTIDE SEQUENCE [LARGE SCALE GENOMIC DNA]</scope>
    <source>
        <strain evidence="2">LRV0_1</strain>
    </source>
</reference>
<evidence type="ECO:0000313" key="2">
    <source>
        <dbReference type="EMBL" id="KAK4037606.1"/>
    </source>
</evidence>
<sequence length="166" mass="18465">MYSRKDIPPEINVFSDSSADIKAITASTQSKNEAVTLTRDILSSFKSSETQTTIAWIPSHTGIKGNEKEYKLVSTELTAQKASFKANDLVRKAVSQRALSDLGWFPAYRIPCLYALLGYGDGTLFVGFDKGILNDLVNQLASPKFQHEGLLIEIEALAWMAMWIWT</sequence>
<accession>A0ABR0B7F8</accession>
<organism evidence="2 3">
    <name type="scientific">Daphnia magna</name>
    <dbReference type="NCBI Taxonomy" id="35525"/>
    <lineage>
        <taxon>Eukaryota</taxon>
        <taxon>Metazoa</taxon>
        <taxon>Ecdysozoa</taxon>
        <taxon>Arthropoda</taxon>
        <taxon>Crustacea</taxon>
        <taxon>Branchiopoda</taxon>
        <taxon>Diplostraca</taxon>
        <taxon>Cladocera</taxon>
        <taxon>Anomopoda</taxon>
        <taxon>Daphniidae</taxon>
        <taxon>Daphnia</taxon>
    </lineage>
</organism>
<dbReference type="EMBL" id="JAOYFB010000040">
    <property type="protein sequence ID" value="KAK4037606.1"/>
    <property type="molecule type" value="Genomic_DNA"/>
</dbReference>